<evidence type="ECO:0000313" key="17">
    <source>
        <dbReference type="Proteomes" id="UP000596742"/>
    </source>
</evidence>
<sequence>MITTLPGLYLMSVGILVPVGKALGVETDNVCSVLWLRSVNLLFAIGNFYIIYAIMCKLHQKEKIEPKIIITALTLSLLPLLFFFNFLYYTDVGSTFFVLFMYLLHLQGNKALASLVGIIAIMFRQTNIIWVVFMAGLTARQVIVDWFKEKSGSDYQRKSIKEHSNPSTATKPSGDSEVTLFQIVKLLSKPPQNKKLDLIYLIFRILKSSVCNIIIILGFLVFVYVNQGIVVGDRSHHTAGLNFPQLFYFISFTSVFAFPYMVTPGKIYNFLTSFSKISSYVKALIFVTISFLLIHYFTYVHLYTLSDNRHYTFYIWSRLYSRHYLVKYLLIPVYMYSYWSFSTLFNTNSHTDEIWKIVFSICLIAATVPQKLLEFRYFIIPYLIFRLNIRPGSWVQLWTEAMLYIVVNFLTIYLFVNKPFKWENSPDVQRFIW</sequence>
<dbReference type="GO" id="GO:0006488">
    <property type="term" value="P:dolichol-linked oligosaccharide biosynthetic process"/>
    <property type="evidence" value="ECO:0007669"/>
    <property type="project" value="UniProtKB-UniRule"/>
</dbReference>
<keyword evidence="8 14" id="KW-0812">Transmembrane</keyword>
<reference evidence="16" key="1">
    <citation type="submission" date="2018-11" db="EMBL/GenBank/DDBJ databases">
        <authorList>
            <person name="Alioto T."/>
            <person name="Alioto T."/>
        </authorList>
    </citation>
    <scope>NUCLEOTIDE SEQUENCE</scope>
</reference>
<comment type="function">
    <text evidence="12">Dol-P-Glc:Glc(2)Man(9)GlcNAc(2)-PP-Dol alpha-1,2-glucosyltransferase that operates in the biosynthetic pathway of dolichol-linked oligosaccharides, the glycan precursors employed in protein asparagine (N)-glycosylation. The assembly of dolichol-linked oligosaccharides begins on the cytosolic side of the endoplasmic reticulum membrane and finishes in its lumen. The sequential addition of sugars to dolichol pyrophosphate produces dolichol-linked oligosaccharides containing fourteen sugars, including two GlcNAcs, nine mannoses and three glucoses. Once assembled, the oligosaccharide is transferred from the lipid to nascent proteins by oligosaccharyltransferases. In the lumen of the endoplasmic reticulum, adds the third and last glucose residue from dolichyl phosphate glucose (Dol-P-Glc) onto the lipid-linked oligosaccharide intermediate Glc(2)Man(9)GlcNAc(2)-PP-Dol to produce Glc(3)Man(9)GlcNAc(2)-PP-Dol.</text>
</comment>
<evidence type="ECO:0000256" key="13">
    <source>
        <dbReference type="ARBA" id="ARBA00048064"/>
    </source>
</evidence>
<evidence type="ECO:0000256" key="5">
    <source>
        <dbReference type="ARBA" id="ARBA00018512"/>
    </source>
</evidence>
<keyword evidence="9" id="KW-0256">Endoplasmic reticulum</keyword>
<feature type="transmembrane region" description="Helical" evidence="14">
    <location>
        <begin position="246"/>
        <end position="263"/>
    </location>
</feature>
<dbReference type="EMBL" id="UYJE01009123">
    <property type="protein sequence ID" value="VDI70254.1"/>
    <property type="molecule type" value="Genomic_DNA"/>
</dbReference>
<feature type="transmembrane region" description="Helical" evidence="14">
    <location>
        <begin position="394"/>
        <end position="416"/>
    </location>
</feature>
<evidence type="ECO:0000256" key="1">
    <source>
        <dbReference type="ARBA" id="ARBA00004477"/>
    </source>
</evidence>
<keyword evidence="7 16" id="KW-0808">Transferase</keyword>
<dbReference type="GO" id="GO:0106073">
    <property type="term" value="F:dolichyl pyrophosphate Glc2Man9GlcNAc2 alpha-1,2-glucosyltransferase activity"/>
    <property type="evidence" value="ECO:0007669"/>
    <property type="project" value="UniProtKB-UniRule"/>
</dbReference>
<feature type="transmembrane region" description="Helical" evidence="14">
    <location>
        <begin position="198"/>
        <end position="225"/>
    </location>
</feature>
<comment type="pathway">
    <text evidence="2">Protein modification; protein glycosylation.</text>
</comment>
<evidence type="ECO:0000256" key="15">
    <source>
        <dbReference type="SAM" id="SignalP"/>
    </source>
</evidence>
<keyword evidence="15" id="KW-0732">Signal</keyword>
<dbReference type="Pfam" id="PF04922">
    <property type="entry name" value="DIE2_ALG10"/>
    <property type="match status" value="1"/>
</dbReference>
<keyword evidence="17" id="KW-1185">Reference proteome</keyword>
<evidence type="ECO:0000256" key="7">
    <source>
        <dbReference type="ARBA" id="ARBA00022679"/>
    </source>
</evidence>
<feature type="transmembrane region" description="Helical" evidence="14">
    <location>
        <begin position="68"/>
        <end position="90"/>
    </location>
</feature>
<accession>A0A8B6GY52</accession>
<evidence type="ECO:0000256" key="11">
    <source>
        <dbReference type="ARBA" id="ARBA00023136"/>
    </source>
</evidence>
<dbReference type="PANTHER" id="PTHR12989">
    <property type="entry name" value="ALPHA-1,2-GLUCOSYLTRANSFERASE ALG10"/>
    <property type="match status" value="1"/>
</dbReference>
<dbReference type="GO" id="GO:0005789">
    <property type="term" value="C:endoplasmic reticulum membrane"/>
    <property type="evidence" value="ECO:0007669"/>
    <property type="project" value="UniProtKB-SubCell"/>
</dbReference>
<organism evidence="16 17">
    <name type="scientific">Mytilus galloprovincialis</name>
    <name type="common">Mediterranean mussel</name>
    <dbReference type="NCBI Taxonomy" id="29158"/>
    <lineage>
        <taxon>Eukaryota</taxon>
        <taxon>Metazoa</taxon>
        <taxon>Spiralia</taxon>
        <taxon>Lophotrochozoa</taxon>
        <taxon>Mollusca</taxon>
        <taxon>Bivalvia</taxon>
        <taxon>Autobranchia</taxon>
        <taxon>Pteriomorphia</taxon>
        <taxon>Mytilida</taxon>
        <taxon>Mytiloidea</taxon>
        <taxon>Mytilidae</taxon>
        <taxon>Mytilinae</taxon>
        <taxon>Mytilus</taxon>
    </lineage>
</organism>
<feature type="chain" id="PRO_5032324302" description="Dol-P-Glc:Glc(2)Man(9)GlcNAc(2)-PP-Dol alpha-1,2-glucosyltransferase" evidence="15">
    <location>
        <begin position="23"/>
        <end position="433"/>
    </location>
</feature>
<dbReference type="EC" id="2.4.1.256" evidence="4 14"/>
<comment type="caution">
    <text evidence="16">The sequence shown here is derived from an EMBL/GenBank/DDBJ whole genome shotgun (WGS) entry which is preliminary data.</text>
</comment>
<comment type="similarity">
    <text evidence="3 14">Belongs to the ALG10 glucosyltransferase family.</text>
</comment>
<dbReference type="PIRSF" id="PIRSF028810">
    <property type="entry name" value="Alpha1_2_glucosyltferase_Alg10"/>
    <property type="match status" value="1"/>
</dbReference>
<evidence type="ECO:0000313" key="16">
    <source>
        <dbReference type="EMBL" id="VDI70254.1"/>
    </source>
</evidence>
<evidence type="ECO:0000256" key="3">
    <source>
        <dbReference type="ARBA" id="ARBA00010600"/>
    </source>
</evidence>
<comment type="subcellular location">
    <subcellularLocation>
        <location evidence="1">Endoplasmic reticulum membrane</location>
        <topology evidence="1">Multi-pass membrane protein</topology>
    </subcellularLocation>
</comment>
<evidence type="ECO:0000256" key="2">
    <source>
        <dbReference type="ARBA" id="ARBA00004922"/>
    </source>
</evidence>
<dbReference type="PANTHER" id="PTHR12989:SF10">
    <property type="entry name" value="DOL-P-GLC:GLC(2)MAN(9)GLCNAC(2)-PP-DOL ALPHA-1,2-GLUCOSYLTRANSFERASE-RELATED"/>
    <property type="match status" value="1"/>
</dbReference>
<evidence type="ECO:0000256" key="10">
    <source>
        <dbReference type="ARBA" id="ARBA00022989"/>
    </source>
</evidence>
<name>A0A8B6GY52_MYTGA</name>
<dbReference type="OrthoDB" id="4769at2759"/>
<evidence type="ECO:0000256" key="8">
    <source>
        <dbReference type="ARBA" id="ARBA00022692"/>
    </source>
</evidence>
<comment type="caution">
    <text evidence="14">Lacks conserved residue(s) required for the propagation of feature annotation.</text>
</comment>
<dbReference type="InterPro" id="IPR016900">
    <property type="entry name" value="Alg10"/>
</dbReference>
<feature type="transmembrane region" description="Helical" evidence="14">
    <location>
        <begin position="354"/>
        <end position="373"/>
    </location>
</feature>
<evidence type="ECO:0000256" key="9">
    <source>
        <dbReference type="ARBA" id="ARBA00022824"/>
    </source>
</evidence>
<gene>
    <name evidence="16" type="ORF">MGAL_10B021171</name>
</gene>
<evidence type="ECO:0000256" key="12">
    <source>
        <dbReference type="ARBA" id="ARBA00044727"/>
    </source>
</evidence>
<dbReference type="AlphaFoldDB" id="A0A8B6GY52"/>
<keyword evidence="6 14" id="KW-0328">Glycosyltransferase</keyword>
<evidence type="ECO:0000256" key="6">
    <source>
        <dbReference type="ARBA" id="ARBA00022676"/>
    </source>
</evidence>
<protein>
    <recommendedName>
        <fullName evidence="5 14">Dol-P-Glc:Glc(2)Man(9)GlcNAc(2)-PP-Dol alpha-1,2-glucosyltransferase</fullName>
        <ecNumber evidence="4 14">2.4.1.256</ecNumber>
    </recommendedName>
</protein>
<evidence type="ECO:0000256" key="4">
    <source>
        <dbReference type="ARBA" id="ARBA00011967"/>
    </source>
</evidence>
<feature type="transmembrane region" description="Helical" evidence="14">
    <location>
        <begin position="34"/>
        <end position="56"/>
    </location>
</feature>
<evidence type="ECO:0000256" key="14">
    <source>
        <dbReference type="PIRNR" id="PIRNR028810"/>
    </source>
</evidence>
<dbReference type="Proteomes" id="UP000596742">
    <property type="component" value="Unassembled WGS sequence"/>
</dbReference>
<comment type="catalytic activity">
    <reaction evidence="13">
        <text>an alpha-D-Glc-(1-&gt;3)-alpha-D-Glc-(1-&gt;3)-alpha-D-Man-(1-&gt;2)-alpha-D-Man-(1-&gt;2)-alpha-D-Man-(1-&gt;3)-[alpha-D-Man-(1-&gt;2)-alpha-D-Man-(1-&gt;3)-[alpha-D-Man-(1-&gt;2)-alpha-D-Man-(1-&gt;6)]-alpha-D-Man-(1-&gt;6)]-beta-D-Man-(1-&gt;4)-beta-D-GlcNAc-(1-&gt;4)-alpha-D-GlcNAc-diphospho-di-trans,poly-cis-dolichol + a di-trans,poly-cis-dolichyl beta-D-glucosyl phosphate = a alpha-D-Glc-(1-&gt;2)-alpha-D-Glc-(1-&gt;3)-alpha-D-Glc-(1-&gt;3)-alpha-D-Man-(1-&gt;2)-alpha-D-Man-(1-&gt;2)-alpha-D-Man-(1-&gt;3)-[alpha-D-Man-(1-&gt;2)-alpha-D-Man-(1-&gt;3)-[alpha-D-Man-(1-&gt;2)-alpha-D-Man-(1-&gt;6)]-alpha-D-Man-(1-&gt;6)]-beta-D-Man-(1-&gt;4)-beta-D-GlcNAc-(1-&gt;4)-alpha-D-GlcNAc-diphospho-di-trans,poly-cis-dolichol + a di-trans,poly-cis-dolichyl phosphate + H(+)</text>
        <dbReference type="Rhea" id="RHEA:29543"/>
        <dbReference type="Rhea" id="RHEA-COMP:19498"/>
        <dbReference type="Rhea" id="RHEA-COMP:19502"/>
        <dbReference type="Rhea" id="RHEA-COMP:19512"/>
        <dbReference type="Rhea" id="RHEA-COMP:19522"/>
        <dbReference type="ChEBI" id="CHEBI:15378"/>
        <dbReference type="ChEBI" id="CHEBI:57525"/>
        <dbReference type="ChEBI" id="CHEBI:57683"/>
        <dbReference type="ChEBI" id="CHEBI:132522"/>
        <dbReference type="ChEBI" id="CHEBI:132523"/>
        <dbReference type="EC" id="2.4.1.256"/>
    </reaction>
    <physiologicalReaction direction="left-to-right" evidence="13">
        <dbReference type="Rhea" id="RHEA:29544"/>
    </physiologicalReaction>
</comment>
<feature type="transmembrane region" description="Helical" evidence="14">
    <location>
        <begin position="324"/>
        <end position="342"/>
    </location>
</feature>
<feature type="signal peptide" evidence="15">
    <location>
        <begin position="1"/>
        <end position="22"/>
    </location>
</feature>
<proteinExistence type="inferred from homology"/>
<keyword evidence="10 14" id="KW-1133">Transmembrane helix</keyword>
<keyword evidence="11 14" id="KW-0472">Membrane</keyword>
<feature type="transmembrane region" description="Helical" evidence="14">
    <location>
        <begin position="283"/>
        <end position="303"/>
    </location>
</feature>